<accession>A0A7J4KTL8</accession>
<reference evidence="2" key="1">
    <citation type="journal article" date="2020" name="bioRxiv">
        <title>A rank-normalized archaeal taxonomy based on genome phylogeny resolves widespread incomplete and uneven classifications.</title>
        <authorList>
            <person name="Rinke C."/>
            <person name="Chuvochina M."/>
            <person name="Mussig A.J."/>
            <person name="Chaumeil P.-A."/>
            <person name="Waite D.W."/>
            <person name="Whitman W.B."/>
            <person name="Parks D.H."/>
            <person name="Hugenholtz P."/>
        </authorList>
    </citation>
    <scope>NUCLEOTIDE SEQUENCE [LARGE SCALE GENOMIC DNA]</scope>
</reference>
<proteinExistence type="predicted"/>
<organism evidence="1 2">
    <name type="scientific">Candidatus Iainarchaeum sp</name>
    <dbReference type="NCBI Taxonomy" id="3101447"/>
    <lineage>
        <taxon>Archaea</taxon>
        <taxon>Candidatus Iainarchaeota</taxon>
        <taxon>Candidatus Iainarchaeia</taxon>
        <taxon>Candidatus Iainarchaeales</taxon>
        <taxon>Candidatus Iainarchaeaceae</taxon>
        <taxon>Candidatus Iainarchaeum</taxon>
    </lineage>
</organism>
<dbReference type="Proteomes" id="UP000527315">
    <property type="component" value="Unassembled WGS sequence"/>
</dbReference>
<dbReference type="AlphaFoldDB" id="A0A7J4KTL8"/>
<comment type="caution">
    <text evidence="1">The sequence shown here is derived from an EMBL/GenBank/DDBJ whole genome shotgun (WGS) entry which is preliminary data.</text>
</comment>
<name>A0A7J4KTL8_9ARCH</name>
<gene>
    <name evidence="1" type="ORF">HA227_02850</name>
</gene>
<evidence type="ECO:0000313" key="2">
    <source>
        <dbReference type="Proteomes" id="UP000527315"/>
    </source>
</evidence>
<evidence type="ECO:0000313" key="1">
    <source>
        <dbReference type="EMBL" id="HIH33168.1"/>
    </source>
</evidence>
<sequence>MKELGKSALKNALFQNSLSVKFVFSQAFFLKRLRQRGKRKLAGQVLPSEARVIPRCKLAGQFWWGEILPSSKAWQYFFGSMFCLFPFFWEKGFGSLGSEV</sequence>
<dbReference type="EMBL" id="DUFJ01000067">
    <property type="protein sequence ID" value="HIH33168.1"/>
    <property type="molecule type" value="Genomic_DNA"/>
</dbReference>
<protein>
    <submittedName>
        <fullName evidence="1">Uncharacterized protein</fullName>
    </submittedName>
</protein>